<dbReference type="InterPro" id="IPR011659">
    <property type="entry name" value="WD40"/>
</dbReference>
<dbReference type="PANTHER" id="PTHR44167:SF24">
    <property type="entry name" value="SERINE_THREONINE-PROTEIN KINASE CHK2"/>
    <property type="match status" value="1"/>
</dbReference>
<dbReference type="GO" id="GO:0005524">
    <property type="term" value="F:ATP binding"/>
    <property type="evidence" value="ECO:0007669"/>
    <property type="project" value="InterPro"/>
</dbReference>
<dbReference type="GO" id="GO:0005737">
    <property type="term" value="C:cytoplasm"/>
    <property type="evidence" value="ECO:0007669"/>
    <property type="project" value="TreeGrafter"/>
</dbReference>
<dbReference type="Gene3D" id="2.130.10.10">
    <property type="entry name" value="YVTN repeat-like/Quinoprotein amine dehydrogenase"/>
    <property type="match status" value="2"/>
</dbReference>
<proteinExistence type="predicted"/>
<reference evidence="3" key="1">
    <citation type="journal article" date="2017" name="Nat. Microbiol.">
        <title>Global analysis of biosynthetic gene clusters reveals vast potential of secondary metabolite production in Penicillium species.</title>
        <authorList>
            <person name="Nielsen J.C."/>
            <person name="Grijseels S."/>
            <person name="Prigent S."/>
            <person name="Ji B."/>
            <person name="Dainat J."/>
            <person name="Nielsen K.F."/>
            <person name="Frisvad J.C."/>
            <person name="Workman M."/>
            <person name="Nielsen J."/>
        </authorList>
    </citation>
    <scope>NUCLEOTIDE SEQUENCE [LARGE SCALE GENOMIC DNA]</scope>
    <source>
        <strain evidence="3">IBT 29486</strain>
    </source>
</reference>
<dbReference type="PROSITE" id="PS00108">
    <property type="entry name" value="PROTEIN_KINASE_ST"/>
    <property type="match status" value="1"/>
</dbReference>
<accession>A0A1V6RHH8</accession>
<dbReference type="SUPFAM" id="SSF82171">
    <property type="entry name" value="DPP6 N-terminal domain-like"/>
    <property type="match status" value="1"/>
</dbReference>
<name>A0A1V6RHH8_9EURO</name>
<organism evidence="2 3">
    <name type="scientific">Penicillium vulpinum</name>
    <dbReference type="NCBI Taxonomy" id="29845"/>
    <lineage>
        <taxon>Eukaryota</taxon>
        <taxon>Fungi</taxon>
        <taxon>Dikarya</taxon>
        <taxon>Ascomycota</taxon>
        <taxon>Pezizomycotina</taxon>
        <taxon>Eurotiomycetes</taxon>
        <taxon>Eurotiomycetidae</taxon>
        <taxon>Eurotiales</taxon>
        <taxon>Aspergillaceae</taxon>
        <taxon>Penicillium</taxon>
    </lineage>
</organism>
<dbReference type="Gene3D" id="1.10.510.10">
    <property type="entry name" value="Transferase(Phosphotransferase) domain 1"/>
    <property type="match status" value="1"/>
</dbReference>
<dbReference type="STRING" id="29845.A0A1V6RHH8"/>
<dbReference type="Pfam" id="PF07676">
    <property type="entry name" value="PD40"/>
    <property type="match status" value="1"/>
</dbReference>
<dbReference type="Pfam" id="PF00400">
    <property type="entry name" value="WD40"/>
    <property type="match status" value="1"/>
</dbReference>
<feature type="domain" description="Protein kinase" evidence="1">
    <location>
        <begin position="47"/>
        <end position="311"/>
    </location>
</feature>
<dbReference type="GO" id="GO:0005634">
    <property type="term" value="C:nucleus"/>
    <property type="evidence" value="ECO:0007669"/>
    <property type="project" value="TreeGrafter"/>
</dbReference>
<dbReference type="GO" id="GO:0004674">
    <property type="term" value="F:protein serine/threonine kinase activity"/>
    <property type="evidence" value="ECO:0007669"/>
    <property type="project" value="TreeGrafter"/>
</dbReference>
<dbReference type="AlphaFoldDB" id="A0A1V6RHH8"/>
<evidence type="ECO:0000313" key="2">
    <source>
        <dbReference type="EMBL" id="OQE01277.1"/>
    </source>
</evidence>
<gene>
    <name evidence="2" type="ORF">PENVUL_c043G08944</name>
</gene>
<dbReference type="InterPro" id="IPR015943">
    <property type="entry name" value="WD40/YVTN_repeat-like_dom_sf"/>
</dbReference>
<dbReference type="Proteomes" id="UP000191518">
    <property type="component" value="Unassembled WGS sequence"/>
</dbReference>
<keyword evidence="3" id="KW-1185">Reference proteome</keyword>
<dbReference type="GO" id="GO:0044773">
    <property type="term" value="P:mitotic DNA damage checkpoint signaling"/>
    <property type="evidence" value="ECO:0007669"/>
    <property type="project" value="TreeGrafter"/>
</dbReference>
<dbReference type="SUPFAM" id="SSF56112">
    <property type="entry name" value="Protein kinase-like (PK-like)"/>
    <property type="match status" value="1"/>
</dbReference>
<dbReference type="OrthoDB" id="10252171at2759"/>
<protein>
    <recommendedName>
        <fullName evidence="1">Protein kinase domain-containing protein</fullName>
    </recommendedName>
</protein>
<dbReference type="InterPro" id="IPR001680">
    <property type="entry name" value="WD40_rpt"/>
</dbReference>
<dbReference type="PANTHER" id="PTHR44167">
    <property type="entry name" value="OVARIAN-SPECIFIC SERINE/THREONINE-PROTEIN KINASE LOK-RELATED"/>
    <property type="match status" value="1"/>
</dbReference>
<dbReference type="Pfam" id="PF00069">
    <property type="entry name" value="Pkinase"/>
    <property type="match status" value="1"/>
</dbReference>
<dbReference type="EMBL" id="MDYP01000043">
    <property type="protein sequence ID" value="OQE01277.1"/>
    <property type="molecule type" value="Genomic_DNA"/>
</dbReference>
<dbReference type="SMART" id="SM00220">
    <property type="entry name" value="S_TKc"/>
    <property type="match status" value="1"/>
</dbReference>
<comment type="caution">
    <text evidence="2">The sequence shown here is derived from an EMBL/GenBank/DDBJ whole genome shotgun (WGS) entry which is preliminary data.</text>
</comment>
<evidence type="ECO:0000313" key="3">
    <source>
        <dbReference type="Proteomes" id="UP000191518"/>
    </source>
</evidence>
<dbReference type="PROSITE" id="PS50011">
    <property type="entry name" value="PROTEIN_KINASE_DOM"/>
    <property type="match status" value="1"/>
</dbReference>
<evidence type="ECO:0000259" key="1">
    <source>
        <dbReference type="PROSITE" id="PS50011"/>
    </source>
</evidence>
<dbReference type="CDD" id="cd00180">
    <property type="entry name" value="PKc"/>
    <property type="match status" value="1"/>
</dbReference>
<dbReference type="InterPro" id="IPR000719">
    <property type="entry name" value="Prot_kinase_dom"/>
</dbReference>
<dbReference type="InterPro" id="IPR011009">
    <property type="entry name" value="Kinase-like_dom_sf"/>
</dbReference>
<sequence>MANTPDLVLDSKLETYYLPDCTVETVHAYHEPNPNSRRRLVTRTEHWRREKKIGSGAYGSVWLEKCTQGARSDREIRAVKQIEISGRFGAIDYNRELEAIAKFSHSRYERCFVKSLGWYDSPEYLLIAMEYLEIGDLSAYLNENPPLPEGQAQELAYQILDGLNMMHDNNFAHRDLKPNNILIQSHPPDEWWIKISDFGISKRIEEAPGASTTLRGTSSYIAPELYGLINRGTPFASDIWALGQIVFQLLTKEMVFEHLGSLASYVMQANKFPTGRLAKSSALSVGFINSLMCPIPNDRMTAAMAISHTWIQSKPSPSNLETMISLNTQESSPINSVPATTAISHTWVEPNLSLSGSENITPPYTQDLSTISSMTETSISWNTNPSYPAPEMVDDVLNSKVDPHHIDIQLWRKFDVGNLYSSVDNKVTFSPNGEWLVIPAGRQTRLYNTLDGTSVSTLIEEDDCIHIAAFSPNGEYLATHGRWLIIWGVAPGLRFLHTIFGVWYSVQCIAFSQDKKLVACSSASRVEVWDVESSEKLFMFEHPKSNGVPLTFSPDGLRLLRYVSVDNRVWIQDLDTGDFFVSSKSTTFRSTGPTFSPGGRYLAYSYGAVIYVLDLTKETSKVDPPKVGTKSYRRITGSWVVECPDHWVKVQLDDHIVGPLAFSPNGNFLAACIEHNGKELSDNWIWTIVLWSVVQSGNGTFKLEELHRSRDFDQGYKIGSHPHLAFSLDGTLFVSSNFGKDSIGVWRADTRGYLLND</sequence>
<dbReference type="InterPro" id="IPR008271">
    <property type="entry name" value="Ser/Thr_kinase_AS"/>
</dbReference>